<feature type="transmembrane region" description="Helical" evidence="4">
    <location>
        <begin position="150"/>
        <end position="169"/>
    </location>
</feature>
<keyword evidence="3 4" id="KW-0472">Membrane</keyword>
<gene>
    <name evidence="6" type="ORF">ACFOGJ_20985</name>
</gene>
<name>A0ABV7L543_9PROT</name>
<feature type="transmembrane region" description="Helical" evidence="4">
    <location>
        <begin position="233"/>
        <end position="253"/>
    </location>
</feature>
<accession>A0ABV7L543</accession>
<feature type="transmembrane region" description="Helical" evidence="4">
    <location>
        <begin position="181"/>
        <end position="201"/>
    </location>
</feature>
<keyword evidence="1 4" id="KW-0812">Transmembrane</keyword>
<dbReference type="InterPro" id="IPR011701">
    <property type="entry name" value="MFS"/>
</dbReference>
<dbReference type="PROSITE" id="PS50850">
    <property type="entry name" value="MFS"/>
    <property type="match status" value="1"/>
</dbReference>
<organism evidence="6 7">
    <name type="scientific">Marinibaculum pumilum</name>
    <dbReference type="NCBI Taxonomy" id="1766165"/>
    <lineage>
        <taxon>Bacteria</taxon>
        <taxon>Pseudomonadati</taxon>
        <taxon>Pseudomonadota</taxon>
        <taxon>Alphaproteobacteria</taxon>
        <taxon>Rhodospirillales</taxon>
        <taxon>Rhodospirillaceae</taxon>
        <taxon>Marinibaculum</taxon>
    </lineage>
</organism>
<evidence type="ECO:0000256" key="1">
    <source>
        <dbReference type="ARBA" id="ARBA00022692"/>
    </source>
</evidence>
<proteinExistence type="predicted"/>
<feature type="transmembrane region" description="Helical" evidence="4">
    <location>
        <begin position="64"/>
        <end position="82"/>
    </location>
</feature>
<dbReference type="Proteomes" id="UP001595528">
    <property type="component" value="Unassembled WGS sequence"/>
</dbReference>
<evidence type="ECO:0000313" key="6">
    <source>
        <dbReference type="EMBL" id="MFC3229737.1"/>
    </source>
</evidence>
<dbReference type="EMBL" id="JBHRTR010000034">
    <property type="protein sequence ID" value="MFC3229737.1"/>
    <property type="molecule type" value="Genomic_DNA"/>
</dbReference>
<dbReference type="RefSeq" id="WP_379904218.1">
    <property type="nucleotide sequence ID" value="NZ_JBHRTR010000034.1"/>
</dbReference>
<dbReference type="InterPro" id="IPR036259">
    <property type="entry name" value="MFS_trans_sf"/>
</dbReference>
<dbReference type="PANTHER" id="PTHR11360:SF290">
    <property type="entry name" value="MONOCARBOXYLATE MFS PERMEASE"/>
    <property type="match status" value="1"/>
</dbReference>
<protein>
    <submittedName>
        <fullName evidence="6">MFS transporter</fullName>
    </submittedName>
</protein>
<dbReference type="CDD" id="cd17355">
    <property type="entry name" value="MFS_YcxA_like"/>
    <property type="match status" value="1"/>
</dbReference>
<keyword evidence="7" id="KW-1185">Reference proteome</keyword>
<dbReference type="Gene3D" id="1.20.1250.20">
    <property type="entry name" value="MFS general substrate transporter like domains"/>
    <property type="match status" value="1"/>
</dbReference>
<keyword evidence="2 4" id="KW-1133">Transmembrane helix</keyword>
<dbReference type="InterPro" id="IPR020846">
    <property type="entry name" value="MFS_dom"/>
</dbReference>
<feature type="transmembrane region" description="Helical" evidence="4">
    <location>
        <begin position="28"/>
        <end position="52"/>
    </location>
</feature>
<comment type="caution">
    <text evidence="6">The sequence shown here is derived from an EMBL/GenBank/DDBJ whole genome shotgun (WGS) entry which is preliminary data.</text>
</comment>
<feature type="transmembrane region" description="Helical" evidence="4">
    <location>
        <begin position="273"/>
        <end position="292"/>
    </location>
</feature>
<reference evidence="7" key="1">
    <citation type="journal article" date="2019" name="Int. J. Syst. Evol. Microbiol.">
        <title>The Global Catalogue of Microorganisms (GCM) 10K type strain sequencing project: providing services to taxonomists for standard genome sequencing and annotation.</title>
        <authorList>
            <consortium name="The Broad Institute Genomics Platform"/>
            <consortium name="The Broad Institute Genome Sequencing Center for Infectious Disease"/>
            <person name="Wu L."/>
            <person name="Ma J."/>
        </authorList>
    </citation>
    <scope>NUCLEOTIDE SEQUENCE [LARGE SCALE GENOMIC DNA]</scope>
    <source>
        <strain evidence="7">KCTC 42964</strain>
    </source>
</reference>
<evidence type="ECO:0000256" key="3">
    <source>
        <dbReference type="ARBA" id="ARBA00023136"/>
    </source>
</evidence>
<dbReference type="Pfam" id="PF07690">
    <property type="entry name" value="MFS_1"/>
    <property type="match status" value="1"/>
</dbReference>
<feature type="transmembrane region" description="Helical" evidence="4">
    <location>
        <begin position="94"/>
        <end position="112"/>
    </location>
</feature>
<dbReference type="SUPFAM" id="SSF103473">
    <property type="entry name" value="MFS general substrate transporter"/>
    <property type="match status" value="1"/>
</dbReference>
<evidence type="ECO:0000256" key="2">
    <source>
        <dbReference type="ARBA" id="ARBA00022989"/>
    </source>
</evidence>
<evidence type="ECO:0000313" key="7">
    <source>
        <dbReference type="Proteomes" id="UP001595528"/>
    </source>
</evidence>
<feature type="transmembrane region" description="Helical" evidence="4">
    <location>
        <begin position="324"/>
        <end position="345"/>
    </location>
</feature>
<feature type="transmembrane region" description="Helical" evidence="4">
    <location>
        <begin position="357"/>
        <end position="381"/>
    </location>
</feature>
<feature type="transmembrane region" description="Helical" evidence="4">
    <location>
        <begin position="387"/>
        <end position="410"/>
    </location>
</feature>
<evidence type="ECO:0000256" key="4">
    <source>
        <dbReference type="SAM" id="Phobius"/>
    </source>
</evidence>
<feature type="transmembrane region" description="Helical" evidence="4">
    <location>
        <begin position="118"/>
        <end position="138"/>
    </location>
</feature>
<dbReference type="InterPro" id="IPR050327">
    <property type="entry name" value="Proton-linked_MCT"/>
</dbReference>
<feature type="transmembrane region" description="Helical" evidence="4">
    <location>
        <begin position="299"/>
        <end position="318"/>
    </location>
</feature>
<evidence type="ECO:0000259" key="5">
    <source>
        <dbReference type="PROSITE" id="PS50850"/>
    </source>
</evidence>
<dbReference type="PANTHER" id="PTHR11360">
    <property type="entry name" value="MONOCARBOXYLATE TRANSPORTER"/>
    <property type="match status" value="1"/>
</dbReference>
<sequence>MSERTATAGAAAQQGRYDIDGRYAWQRLCLSLALATVGGIGLWSVVVALPAVEAEFGVDRSDASLPYTATMLAFAVGGVLMGRLADRFGIRVPMILAALLMGAGYVLVSFAGNLWEFVAAQALLIGIGASASFGALVADVSLWFRRRRGIAVAIVASGNYLAGTLWPSLLQYGIDTIGWRSSHVVIGIACVVLMVPLALALRRRPPVEEVAAGGSVIRSAHDRVDTPHLSPRALQVLLVVAGLACCIAMSMPQVHLVAYCVDLGYGPARGAEMLAAMLGLGIVSRLACGVLADRIGGVGILLLSSSLQCLALFFYLPFDGLMSLYVISALFGLSQGGIVPSYALIVRQYFPASEAGFRISLVVMATIVGMAIGGWLSGLIYDLTGSYQVAFMNGIAFNLLNMSLAAWLLLGGRFRRAGTA</sequence>
<feature type="domain" description="Major facilitator superfamily (MFS) profile" evidence="5">
    <location>
        <begin position="27"/>
        <end position="413"/>
    </location>
</feature>